<keyword evidence="4" id="KW-0865">Zymogen</keyword>
<dbReference type="PRINTS" id="PR01210">
    <property type="entry name" value="GGTRANSPTASE"/>
</dbReference>
<name>A0A516GDN5_9MICO</name>
<dbReference type="InterPro" id="IPR043137">
    <property type="entry name" value="GGT_ssub_C"/>
</dbReference>
<keyword evidence="2" id="KW-0808">Transferase</keyword>
<dbReference type="InterPro" id="IPR043138">
    <property type="entry name" value="GGT_lsub"/>
</dbReference>
<dbReference type="RefSeq" id="WP_143784156.1">
    <property type="nucleotide sequence ID" value="NZ_CP041616.1"/>
</dbReference>
<dbReference type="PANTHER" id="PTHR43199:SF1">
    <property type="entry name" value="GLUTATHIONE HYDROLASE PROENZYME"/>
    <property type="match status" value="1"/>
</dbReference>
<evidence type="ECO:0000256" key="2">
    <source>
        <dbReference type="ARBA" id="ARBA00022679"/>
    </source>
</evidence>
<dbReference type="Gene3D" id="3.60.20.40">
    <property type="match status" value="1"/>
</dbReference>
<keyword evidence="8" id="KW-1185">Reference proteome</keyword>
<evidence type="ECO:0000256" key="4">
    <source>
        <dbReference type="ARBA" id="ARBA00023145"/>
    </source>
</evidence>
<dbReference type="Gene3D" id="1.10.246.130">
    <property type="match status" value="1"/>
</dbReference>
<sequence>MSTMRRSVGTALAAALLALTGCTGGTDDPAETSTNPTATSAAPTTASASPTPEPTSGEQTETTAAPPDATETTAAPEVSFGDYGVAAGHPRAVEAGMEILRDGGNAVDAAIAVAFSSAVVEPLTSGPGGGGAALVVPMPGSTAPGAPAEPLAYDYREVVQSSGEVPDSGTGVPGFVAGMALLHAEHGQLPWRDLIKPAIEQAEDGVPVSWWVAQELRTEAGQAATAGLPHFQTPNGEPLLEGDVLFQPELGQTLRDIAKDPRTFYEGDLAATLAEVDGIDAEALADYAVDVREPPRGPVGDYEILAAAPALSGVGLIQLLQVAEAAGAGEVEPGSAAYLDILADAWLVADDSIETVVGDPNFVDVPVEELTDPDLNAALAESEAVGVAGPAADLSPGAPAGRPAAGNTTHLSVVDRDGLAVSMTNTITNFWGSGQEVGGFFLNDHLIRFASTGRTDANDPEAGKRPISYMTPAVLLDDQQRPVLVTGSPGGMRIPDIQAAVISRWALHDIDLQAAVDAPRTHLDDGVLRVEDLPSATTDELTEMGYAVEPVPLSWNLFGSVQALELDHGAGVLVGAVDGRRTGAWDSAAIGRDP</sequence>
<keyword evidence="6" id="KW-0732">Signal</keyword>
<dbReference type="KEGG" id="orz:FNH13_14955"/>
<dbReference type="Pfam" id="PF01019">
    <property type="entry name" value="G_glu_transpept"/>
    <property type="match status" value="1"/>
</dbReference>
<accession>A0A516GDN5</accession>
<evidence type="ECO:0000256" key="5">
    <source>
        <dbReference type="SAM" id="MobiDB-lite"/>
    </source>
</evidence>
<comment type="similarity">
    <text evidence="1">Belongs to the gamma-glutamyltransferase family.</text>
</comment>
<feature type="compositionally biased region" description="Low complexity" evidence="5">
    <location>
        <begin position="31"/>
        <end position="74"/>
    </location>
</feature>
<evidence type="ECO:0000256" key="1">
    <source>
        <dbReference type="ARBA" id="ARBA00009381"/>
    </source>
</evidence>
<dbReference type="EMBL" id="CP041616">
    <property type="protein sequence ID" value="QDO89470.1"/>
    <property type="molecule type" value="Genomic_DNA"/>
</dbReference>
<evidence type="ECO:0008006" key="9">
    <source>
        <dbReference type="Google" id="ProtNLM"/>
    </source>
</evidence>
<evidence type="ECO:0000313" key="8">
    <source>
        <dbReference type="Proteomes" id="UP000315395"/>
    </source>
</evidence>
<dbReference type="OrthoDB" id="9781342at2"/>
<dbReference type="SUPFAM" id="SSF56235">
    <property type="entry name" value="N-terminal nucleophile aminohydrolases (Ntn hydrolases)"/>
    <property type="match status" value="1"/>
</dbReference>
<dbReference type="AlphaFoldDB" id="A0A516GDN5"/>
<dbReference type="GO" id="GO:0016787">
    <property type="term" value="F:hydrolase activity"/>
    <property type="evidence" value="ECO:0007669"/>
    <property type="project" value="UniProtKB-KW"/>
</dbReference>
<dbReference type="InterPro" id="IPR029055">
    <property type="entry name" value="Ntn_hydrolases_N"/>
</dbReference>
<feature type="chain" id="PRO_5039072239" description="Gamma-glutamyltransferase" evidence="6">
    <location>
        <begin position="26"/>
        <end position="594"/>
    </location>
</feature>
<protein>
    <recommendedName>
        <fullName evidence="9">Gamma-glutamyltransferase</fullName>
    </recommendedName>
</protein>
<dbReference type="PROSITE" id="PS51257">
    <property type="entry name" value="PROKAR_LIPOPROTEIN"/>
    <property type="match status" value="1"/>
</dbReference>
<dbReference type="GO" id="GO:0016740">
    <property type="term" value="F:transferase activity"/>
    <property type="evidence" value="ECO:0007669"/>
    <property type="project" value="UniProtKB-KW"/>
</dbReference>
<gene>
    <name evidence="7" type="ORF">FNH13_14955</name>
</gene>
<evidence type="ECO:0000256" key="6">
    <source>
        <dbReference type="SAM" id="SignalP"/>
    </source>
</evidence>
<dbReference type="InterPro" id="IPR051792">
    <property type="entry name" value="GGT_bact"/>
</dbReference>
<feature type="signal peptide" evidence="6">
    <location>
        <begin position="1"/>
        <end position="25"/>
    </location>
</feature>
<evidence type="ECO:0000313" key="7">
    <source>
        <dbReference type="EMBL" id="QDO89470.1"/>
    </source>
</evidence>
<organism evidence="7 8">
    <name type="scientific">Ornithinimicrobium ciconiae</name>
    <dbReference type="NCBI Taxonomy" id="2594265"/>
    <lineage>
        <taxon>Bacteria</taxon>
        <taxon>Bacillati</taxon>
        <taxon>Actinomycetota</taxon>
        <taxon>Actinomycetes</taxon>
        <taxon>Micrococcales</taxon>
        <taxon>Ornithinimicrobiaceae</taxon>
        <taxon>Ornithinimicrobium</taxon>
    </lineage>
</organism>
<dbReference type="Proteomes" id="UP000315395">
    <property type="component" value="Chromosome"/>
</dbReference>
<reference evidence="7 8" key="1">
    <citation type="submission" date="2019-07" db="EMBL/GenBank/DDBJ databases">
        <title>complete genome sequencing of Ornithinimicrobium sp. H23M54.</title>
        <authorList>
            <person name="Bae J.-W."/>
            <person name="Lee S.-Y."/>
        </authorList>
    </citation>
    <scope>NUCLEOTIDE SEQUENCE [LARGE SCALE GENOMIC DNA]</scope>
    <source>
        <strain evidence="7 8">H23M54</strain>
    </source>
</reference>
<evidence type="ECO:0000256" key="3">
    <source>
        <dbReference type="ARBA" id="ARBA00022801"/>
    </source>
</evidence>
<dbReference type="PANTHER" id="PTHR43199">
    <property type="entry name" value="GLUTATHIONE HYDROLASE"/>
    <property type="match status" value="1"/>
</dbReference>
<feature type="region of interest" description="Disordered" evidence="5">
    <location>
        <begin position="21"/>
        <end position="74"/>
    </location>
</feature>
<proteinExistence type="inferred from homology"/>
<keyword evidence="3" id="KW-0378">Hydrolase</keyword>